<gene>
    <name evidence="2" type="ORF">SAMN05216439_1485</name>
</gene>
<keyword evidence="1" id="KW-0175">Coiled coil</keyword>
<dbReference type="Proteomes" id="UP000199506">
    <property type="component" value="Unassembled WGS sequence"/>
</dbReference>
<proteinExistence type="predicted"/>
<reference evidence="2 3" key="1">
    <citation type="submission" date="2016-10" db="EMBL/GenBank/DDBJ databases">
        <authorList>
            <person name="de Groot N.N."/>
        </authorList>
    </citation>
    <scope>NUCLEOTIDE SEQUENCE [LARGE SCALE GENOMIC DNA]</scope>
    <source>
        <strain evidence="2 3">DSM 11978</strain>
    </source>
</reference>
<dbReference type="STRING" id="190974.SAMN05216439_1485"/>
<evidence type="ECO:0000256" key="1">
    <source>
        <dbReference type="SAM" id="Coils"/>
    </source>
</evidence>
<organism evidence="2 3">
    <name type="scientific">Methanobrevibacter gottschalkii</name>
    <dbReference type="NCBI Taxonomy" id="190974"/>
    <lineage>
        <taxon>Archaea</taxon>
        <taxon>Methanobacteriati</taxon>
        <taxon>Methanobacteriota</taxon>
        <taxon>Methanomada group</taxon>
        <taxon>Methanobacteria</taxon>
        <taxon>Methanobacteriales</taxon>
        <taxon>Methanobacteriaceae</taxon>
        <taxon>Methanobrevibacter</taxon>
    </lineage>
</organism>
<name>A0A1H7JY58_9EURY</name>
<evidence type="ECO:0000313" key="3">
    <source>
        <dbReference type="Proteomes" id="UP000199506"/>
    </source>
</evidence>
<dbReference type="EMBL" id="FOAK01000005">
    <property type="protein sequence ID" value="SEK79489.1"/>
    <property type="molecule type" value="Genomic_DNA"/>
</dbReference>
<dbReference type="AlphaFoldDB" id="A0A1H7JY58"/>
<evidence type="ECO:0000313" key="2">
    <source>
        <dbReference type="EMBL" id="SEK79489.1"/>
    </source>
</evidence>
<accession>A0A1H7JY58</accession>
<dbReference type="RefSeq" id="WP_233144892.1">
    <property type="nucleotide sequence ID" value="NZ_FOAK01000005.1"/>
</dbReference>
<feature type="coiled-coil region" evidence="1">
    <location>
        <begin position="168"/>
        <end position="256"/>
    </location>
</feature>
<protein>
    <submittedName>
        <fullName evidence="2">Uncharacterized protein</fullName>
    </submittedName>
</protein>
<sequence>MSNDKPINAMYGSKMKLDLDKLKNNRKKDDEGKVIETKHILEGSEEPVVEDAPEEVVEETVKKEAMEEAVKEKPSKNVDSSVVDSLKVKLGEREKKLSNQSSELNYLTNKLIPKLKKENANLKSLKIELTDALEKSTRKYFDQLDINADLSNKIGKIGAEGAVNKVRADKFEAEINSVKEELQDKINQYKEKLDSVNIDGLKKENNELSCELRDIKTELDKTKKENMKLSEEVKSLRDEIIEIGNYKQEVDNQNKKEIEEYKEEISSISTKLRLKESSYDKLFNESSKTISNLRKQVAKLEEDLEKESNRGLFNRFK</sequence>
<feature type="coiled-coil region" evidence="1">
    <location>
        <begin position="283"/>
        <end position="310"/>
    </location>
</feature>